<gene>
    <name evidence="1" type="ORF">SGGMMB4_02229</name>
</gene>
<dbReference type="EMBL" id="LN854557">
    <property type="protein sequence ID" value="CRL44866.1"/>
    <property type="molecule type" value="Genomic_DNA"/>
</dbReference>
<protein>
    <submittedName>
        <fullName evidence="1">Putative S-adenosyl-L-methionine-dependent methyltransferase</fullName>
    </submittedName>
</protein>
<evidence type="ECO:0000313" key="2">
    <source>
        <dbReference type="Proteomes" id="UP000245838"/>
    </source>
</evidence>
<evidence type="ECO:0000313" key="1">
    <source>
        <dbReference type="EMBL" id="CRL44866.1"/>
    </source>
</evidence>
<dbReference type="GO" id="GO:0008168">
    <property type="term" value="F:methyltransferase activity"/>
    <property type="evidence" value="ECO:0007669"/>
    <property type="project" value="UniProtKB-KW"/>
</dbReference>
<organism evidence="1 2">
    <name type="scientific">Sodalis glossinidius (strain morsitans)</name>
    <dbReference type="NCBI Taxonomy" id="343509"/>
    <lineage>
        <taxon>Bacteria</taxon>
        <taxon>Pseudomonadati</taxon>
        <taxon>Pseudomonadota</taxon>
        <taxon>Gammaproteobacteria</taxon>
        <taxon>Enterobacterales</taxon>
        <taxon>Bruguierivoracaceae</taxon>
        <taxon>Sodalis</taxon>
    </lineage>
</organism>
<keyword evidence="1" id="KW-0808">Transferase</keyword>
<dbReference type="Gene3D" id="3.40.50.150">
    <property type="entry name" value="Vaccinia Virus protein VP39"/>
    <property type="match status" value="1"/>
</dbReference>
<reference evidence="1 2" key="1">
    <citation type="submission" date="2015-05" db="EMBL/GenBank/DDBJ databases">
        <authorList>
            <person name="Goodhead I."/>
        </authorList>
    </citation>
    <scope>NUCLEOTIDE SEQUENCE [LARGE SCALE GENOMIC DNA]</scope>
    <source>
        <strain evidence="2">morsitans</strain>
    </source>
</reference>
<accession>A0A193QI76</accession>
<name>A0A193QI76_SODGM</name>
<keyword evidence="1" id="KW-0489">Methyltransferase</keyword>
<sequence length="64" mass="7616">MGLAPIGKSSVRVFHYYLQNKQQQQDEFTSMLEMEQRYCRHEPFISMGRYIHVMAHKPTLKDAL</sequence>
<dbReference type="GO" id="GO:0032259">
    <property type="term" value="P:methylation"/>
    <property type="evidence" value="ECO:0007669"/>
    <property type="project" value="UniProtKB-KW"/>
</dbReference>
<proteinExistence type="predicted"/>
<dbReference type="AlphaFoldDB" id="A0A193QI76"/>
<dbReference type="Proteomes" id="UP000245838">
    <property type="component" value="Chromosome sggmmb4_Chromosome"/>
</dbReference>
<dbReference type="InterPro" id="IPR029063">
    <property type="entry name" value="SAM-dependent_MTases_sf"/>
</dbReference>